<organism evidence="8 9">
    <name type="scientific">Clostridium grantii DSM 8605</name>
    <dbReference type="NCBI Taxonomy" id="1121316"/>
    <lineage>
        <taxon>Bacteria</taxon>
        <taxon>Bacillati</taxon>
        <taxon>Bacillota</taxon>
        <taxon>Clostridia</taxon>
        <taxon>Eubacteriales</taxon>
        <taxon>Clostridiaceae</taxon>
        <taxon>Clostridium</taxon>
    </lineage>
</organism>
<dbReference type="InterPro" id="IPR029044">
    <property type="entry name" value="Nucleotide-diphossugar_trans"/>
</dbReference>
<evidence type="ECO:0000259" key="6">
    <source>
        <dbReference type="Pfam" id="PF00535"/>
    </source>
</evidence>
<proteinExistence type="predicted"/>
<dbReference type="GO" id="GO:0006487">
    <property type="term" value="P:protein N-linked glycosylation"/>
    <property type="evidence" value="ECO:0007669"/>
    <property type="project" value="TreeGrafter"/>
</dbReference>
<gene>
    <name evidence="8" type="ORF">SAMN02745207_01218</name>
</gene>
<feature type="domain" description="Glycosyltransferase 2-like" evidence="6">
    <location>
        <begin position="3"/>
        <end position="132"/>
    </location>
</feature>
<evidence type="ECO:0000259" key="7">
    <source>
        <dbReference type="Pfam" id="PF04138"/>
    </source>
</evidence>
<name>A0A1M5T5W6_9CLOT</name>
<dbReference type="PANTHER" id="PTHR10859">
    <property type="entry name" value="GLYCOSYL TRANSFERASE"/>
    <property type="match status" value="1"/>
</dbReference>
<dbReference type="OrthoDB" id="9810303at2"/>
<feature type="transmembrane region" description="Helical" evidence="5">
    <location>
        <begin position="310"/>
        <end position="330"/>
    </location>
</feature>
<dbReference type="PANTHER" id="PTHR10859:SF114">
    <property type="entry name" value="DOLICHOL-PHOSPHATE MANNOSYLTRANSFERASE"/>
    <property type="match status" value="1"/>
</dbReference>
<sequence length="351" mass="39881">MIVLIPAYEPTNKMINLIKNLKDKCDYDILIVDDGSGNDYKIVFDIAREMGCLVITGEVNKGKGSALKLGFEFIKSLGNNQGIVTADCDGQHLPEDIIKVAEAIDENSNKIILGSRKFKGNVPFRSRFGNSITRNVFTFASGVKIYDTQTGLRGFNYSMLNWLCHIPGHRFEYEMNQLLEANFAGYDFKEIDIDTVYLEENKSSHFRTIQDSAQVYYPIIKFSLSSILSAVLDFTLVILLQLLTSNLFLAVVGARVCSGIFNYTMNNLYVFSKFKNSSIKKSLPRYFILAFFIMLANYGIIHIFNETLGVNLFMSKLMAEVSIFSFSFWAQRKFVFTNNNDDCYTKISHIN</sequence>
<feature type="transmembrane region" description="Helical" evidence="5">
    <location>
        <begin position="246"/>
        <end position="265"/>
    </location>
</feature>
<evidence type="ECO:0000313" key="9">
    <source>
        <dbReference type="Proteomes" id="UP000184447"/>
    </source>
</evidence>
<protein>
    <submittedName>
        <fullName evidence="8">Putative flippase GtrA (Transmembrane translocase of bactoprenol-linked glucose)</fullName>
    </submittedName>
</protein>
<evidence type="ECO:0000256" key="3">
    <source>
        <dbReference type="ARBA" id="ARBA00022989"/>
    </source>
</evidence>
<dbReference type="Gene3D" id="3.90.550.10">
    <property type="entry name" value="Spore Coat Polysaccharide Biosynthesis Protein SpsA, Chain A"/>
    <property type="match status" value="1"/>
</dbReference>
<evidence type="ECO:0000256" key="1">
    <source>
        <dbReference type="ARBA" id="ARBA00004141"/>
    </source>
</evidence>
<dbReference type="CDD" id="cd04179">
    <property type="entry name" value="DPM_DPG-synthase_like"/>
    <property type="match status" value="1"/>
</dbReference>
<dbReference type="GO" id="GO:0000271">
    <property type="term" value="P:polysaccharide biosynthetic process"/>
    <property type="evidence" value="ECO:0007669"/>
    <property type="project" value="InterPro"/>
</dbReference>
<dbReference type="AlphaFoldDB" id="A0A1M5T5W6"/>
<feature type="domain" description="GtrA/DPMS transmembrane" evidence="7">
    <location>
        <begin position="221"/>
        <end position="336"/>
    </location>
</feature>
<keyword evidence="4 5" id="KW-0472">Membrane</keyword>
<dbReference type="InterPro" id="IPR007267">
    <property type="entry name" value="GtrA_DPMS_TM"/>
</dbReference>
<dbReference type="STRING" id="1121316.SAMN02745207_01218"/>
<keyword evidence="9" id="KW-1185">Reference proteome</keyword>
<evidence type="ECO:0000256" key="5">
    <source>
        <dbReference type="SAM" id="Phobius"/>
    </source>
</evidence>
<dbReference type="GO" id="GO:0016020">
    <property type="term" value="C:membrane"/>
    <property type="evidence" value="ECO:0007669"/>
    <property type="project" value="UniProtKB-SubCell"/>
</dbReference>
<evidence type="ECO:0000313" key="8">
    <source>
        <dbReference type="EMBL" id="SHH46124.1"/>
    </source>
</evidence>
<keyword evidence="2 5" id="KW-0812">Transmembrane</keyword>
<dbReference type="Pfam" id="PF00535">
    <property type="entry name" value="Glycos_transf_2"/>
    <property type="match status" value="1"/>
</dbReference>
<reference evidence="8 9" key="1">
    <citation type="submission" date="2016-11" db="EMBL/GenBank/DDBJ databases">
        <authorList>
            <person name="Jaros S."/>
            <person name="Januszkiewicz K."/>
            <person name="Wedrychowicz H."/>
        </authorList>
    </citation>
    <scope>NUCLEOTIDE SEQUENCE [LARGE SCALE GENOMIC DNA]</scope>
    <source>
        <strain evidence="8 9">DSM 8605</strain>
    </source>
</reference>
<comment type="subcellular location">
    <subcellularLocation>
        <location evidence="1">Membrane</location>
        <topology evidence="1">Multi-pass membrane protein</topology>
    </subcellularLocation>
</comment>
<evidence type="ECO:0000256" key="2">
    <source>
        <dbReference type="ARBA" id="ARBA00022692"/>
    </source>
</evidence>
<accession>A0A1M5T5W6</accession>
<dbReference type="SUPFAM" id="SSF53448">
    <property type="entry name" value="Nucleotide-diphospho-sugar transferases"/>
    <property type="match status" value="1"/>
</dbReference>
<dbReference type="InterPro" id="IPR001173">
    <property type="entry name" value="Glyco_trans_2-like"/>
</dbReference>
<dbReference type="Proteomes" id="UP000184447">
    <property type="component" value="Unassembled WGS sequence"/>
</dbReference>
<dbReference type="EMBL" id="FQXM01000005">
    <property type="protein sequence ID" value="SHH46124.1"/>
    <property type="molecule type" value="Genomic_DNA"/>
</dbReference>
<dbReference type="Pfam" id="PF04138">
    <property type="entry name" value="GtrA_DPMS_TM"/>
    <property type="match status" value="1"/>
</dbReference>
<feature type="transmembrane region" description="Helical" evidence="5">
    <location>
        <begin position="286"/>
        <end position="304"/>
    </location>
</feature>
<dbReference type="RefSeq" id="WP_073337542.1">
    <property type="nucleotide sequence ID" value="NZ_FQXM01000005.1"/>
</dbReference>
<feature type="transmembrane region" description="Helical" evidence="5">
    <location>
        <begin position="215"/>
        <end position="240"/>
    </location>
</feature>
<keyword evidence="3 5" id="KW-1133">Transmembrane helix</keyword>
<evidence type="ECO:0000256" key="4">
    <source>
        <dbReference type="ARBA" id="ARBA00023136"/>
    </source>
</evidence>